<dbReference type="EMBL" id="JACADJ010000022">
    <property type="protein sequence ID" value="NWH04992.1"/>
    <property type="molecule type" value="Genomic_DNA"/>
</dbReference>
<organism evidence="1 2">
    <name type="scientific">Desulfobacter latus</name>
    <dbReference type="NCBI Taxonomy" id="2292"/>
    <lineage>
        <taxon>Bacteria</taxon>
        <taxon>Pseudomonadati</taxon>
        <taxon>Thermodesulfobacteriota</taxon>
        <taxon>Desulfobacteria</taxon>
        <taxon>Desulfobacterales</taxon>
        <taxon>Desulfobacteraceae</taxon>
        <taxon>Desulfobacter</taxon>
    </lineage>
</organism>
<dbReference type="PROSITE" id="PS51257">
    <property type="entry name" value="PROKAR_LIPOPROTEIN"/>
    <property type="match status" value="1"/>
</dbReference>
<evidence type="ECO:0000313" key="2">
    <source>
        <dbReference type="Proteomes" id="UP000553343"/>
    </source>
</evidence>
<dbReference type="Gene3D" id="2.40.10.120">
    <property type="match status" value="1"/>
</dbReference>
<evidence type="ECO:0000313" key="1">
    <source>
        <dbReference type="EMBL" id="NWH04992.1"/>
    </source>
</evidence>
<dbReference type="PANTHER" id="PTHR43019:SF23">
    <property type="entry name" value="PROTEASE DO-LIKE 5, CHLOROPLASTIC"/>
    <property type="match status" value="1"/>
</dbReference>
<dbReference type="GO" id="GO:0006508">
    <property type="term" value="P:proteolysis"/>
    <property type="evidence" value="ECO:0007669"/>
    <property type="project" value="InterPro"/>
</dbReference>
<dbReference type="SUPFAM" id="SSF50494">
    <property type="entry name" value="Trypsin-like serine proteases"/>
    <property type="match status" value="1"/>
</dbReference>
<reference evidence="1 2" key="1">
    <citation type="submission" date="2020-06" db="EMBL/GenBank/DDBJ databases">
        <title>High-quality draft genome of sulfate reducer Desulfobacter latus type strain AcrS2 isolated from marine sediment.</title>
        <authorList>
            <person name="Hoppe M."/>
            <person name="Larsen C.K."/>
            <person name="Marshall I.P.G."/>
            <person name="Schramm A."/>
            <person name="Marietou A.G."/>
        </authorList>
    </citation>
    <scope>NUCLEOTIDE SEQUENCE [LARGE SCALE GENOMIC DNA]</scope>
    <source>
        <strain evidence="1 2">AcRS2</strain>
    </source>
</reference>
<dbReference type="PANTHER" id="PTHR43019">
    <property type="entry name" value="SERINE ENDOPROTEASE DEGS"/>
    <property type="match status" value="1"/>
</dbReference>
<gene>
    <name evidence="1" type="ORF">HXW94_08350</name>
</gene>
<dbReference type="GO" id="GO:0004252">
    <property type="term" value="F:serine-type endopeptidase activity"/>
    <property type="evidence" value="ECO:0007669"/>
    <property type="project" value="InterPro"/>
</dbReference>
<keyword evidence="2" id="KW-1185">Reference proteome</keyword>
<sequence>MLKRWGTFLIGFFLIVSCSPAGVREKIKRFGITQALAETLPATEKEAKACTQPIVLKQCPPLKTTYFIFAKKYDGDTLRIERGVGTVVWATKKDQWIMLTCNHIVHEATSINVSLWSGKKQENPMLPAKVMASDPRADLALLSFTSSKQPGIAKLDFSECLLGEDITAIGQPARGYGAMTKGIISGFWPVEKMGHLIVSDVLITTGFSGSGAFLNGKMIGIITGKTADARRGFAYILPIARAIPLLYKGLGCYGPHITGP</sequence>
<dbReference type="InterPro" id="IPR009003">
    <property type="entry name" value="Peptidase_S1_PA"/>
</dbReference>
<dbReference type="Proteomes" id="UP000553343">
    <property type="component" value="Unassembled WGS sequence"/>
</dbReference>
<name>A0A850T6J9_9BACT</name>
<dbReference type="PRINTS" id="PR00834">
    <property type="entry name" value="PROTEASES2C"/>
</dbReference>
<accession>A0A850T6J9</accession>
<dbReference type="RefSeq" id="WP_178366450.1">
    <property type="nucleotide sequence ID" value="NZ_JACADJ010000022.1"/>
</dbReference>
<dbReference type="Pfam" id="PF13365">
    <property type="entry name" value="Trypsin_2"/>
    <property type="match status" value="1"/>
</dbReference>
<dbReference type="InterPro" id="IPR001940">
    <property type="entry name" value="Peptidase_S1C"/>
</dbReference>
<proteinExistence type="predicted"/>
<protein>
    <submittedName>
        <fullName evidence="1">Trypsin-like peptidase domain-containing protein</fullName>
    </submittedName>
</protein>
<dbReference type="AlphaFoldDB" id="A0A850T6J9"/>
<comment type="caution">
    <text evidence="1">The sequence shown here is derived from an EMBL/GenBank/DDBJ whole genome shotgun (WGS) entry which is preliminary data.</text>
</comment>